<dbReference type="SMART" id="SM01026">
    <property type="entry name" value="Beach"/>
    <property type="match status" value="1"/>
</dbReference>
<comment type="function">
    <text evidence="5">Binds to type II regulatory subunits of protein kinase A and anchors/targets them to the membrane. May anchor the kinase to cytoskeletal and/or organelle-associated proteins. Regulates endosomal traffic in polarized epithelial cells such as the vulval precursor cells and intestinal cells. Thought to act as a negative regulator of lin-12 activity in vulval precursor cells. May have a role in the internalization process from basolateral surface of polarized epithelial cells.</text>
</comment>
<evidence type="ECO:0000256" key="1">
    <source>
        <dbReference type="ARBA" id="ARBA00004370"/>
    </source>
</evidence>
<dbReference type="Pfam" id="PF13385">
    <property type="entry name" value="Laminin_G_3"/>
    <property type="match status" value="1"/>
</dbReference>
<evidence type="ECO:0000256" key="3">
    <source>
        <dbReference type="ARBA" id="ARBA00022737"/>
    </source>
</evidence>
<dbReference type="AlphaFoldDB" id="A0AAF5DM21"/>
<dbReference type="GO" id="GO:0005829">
    <property type="term" value="C:cytosol"/>
    <property type="evidence" value="ECO:0007669"/>
    <property type="project" value="TreeGrafter"/>
</dbReference>
<keyword evidence="11" id="KW-1185">Reference proteome</keyword>
<dbReference type="Gene3D" id="2.130.10.10">
    <property type="entry name" value="YVTN repeat-like/Quinoprotein amine dehydrogenase"/>
    <property type="match status" value="2"/>
</dbReference>
<dbReference type="SUPFAM" id="SSF50729">
    <property type="entry name" value="PH domain-like"/>
    <property type="match status" value="1"/>
</dbReference>
<dbReference type="GO" id="GO:0019901">
    <property type="term" value="F:protein kinase binding"/>
    <property type="evidence" value="ECO:0007669"/>
    <property type="project" value="TreeGrafter"/>
</dbReference>
<evidence type="ECO:0000256" key="6">
    <source>
        <dbReference type="ARBA" id="ARBA00068767"/>
    </source>
</evidence>
<dbReference type="InterPro" id="IPR036372">
    <property type="entry name" value="BEACH_dom_sf"/>
</dbReference>
<dbReference type="PROSITE" id="PS51783">
    <property type="entry name" value="PH_BEACH"/>
    <property type="match status" value="1"/>
</dbReference>
<dbReference type="Gene3D" id="2.60.120.200">
    <property type="match status" value="1"/>
</dbReference>
<evidence type="ECO:0000256" key="8">
    <source>
        <dbReference type="PROSITE-ProRule" id="PRU00221"/>
    </source>
</evidence>
<dbReference type="SUPFAM" id="SSF49899">
    <property type="entry name" value="Concanavalin A-like lectins/glucanases"/>
    <property type="match status" value="1"/>
</dbReference>
<dbReference type="FunFam" id="1.10.1540.10:FF:000001">
    <property type="entry name" value="neurobeachin isoform X1"/>
    <property type="match status" value="1"/>
</dbReference>
<dbReference type="Pfam" id="PF15787">
    <property type="entry name" value="DUF4704"/>
    <property type="match status" value="1"/>
</dbReference>
<dbReference type="Pfam" id="PF20426">
    <property type="entry name" value="NBCH_WD40"/>
    <property type="match status" value="1"/>
</dbReference>
<feature type="domain" description="BEACH-type PH" evidence="10">
    <location>
        <begin position="1741"/>
        <end position="1918"/>
    </location>
</feature>
<comment type="subcellular location">
    <subcellularLocation>
        <location evidence="1">Membrane</location>
    </subcellularLocation>
</comment>
<keyword evidence="2 8" id="KW-0853">WD repeat</keyword>
<dbReference type="PANTHER" id="PTHR13743:SF162">
    <property type="entry name" value="NEUROBEACHIN"/>
    <property type="match status" value="1"/>
</dbReference>
<name>A0AAF5DM21_STRER</name>
<dbReference type="PROSITE" id="PS50197">
    <property type="entry name" value="BEACH"/>
    <property type="match status" value="1"/>
</dbReference>
<dbReference type="SMART" id="SM00320">
    <property type="entry name" value="WD40"/>
    <property type="match status" value="4"/>
</dbReference>
<dbReference type="SUPFAM" id="SSF50978">
    <property type="entry name" value="WD40 repeat-like"/>
    <property type="match status" value="1"/>
</dbReference>
<evidence type="ECO:0000256" key="5">
    <source>
        <dbReference type="ARBA" id="ARBA00059038"/>
    </source>
</evidence>
<proteinExistence type="predicted"/>
<reference evidence="12" key="1">
    <citation type="submission" date="2024-02" db="UniProtKB">
        <authorList>
            <consortium name="WormBaseParasite"/>
        </authorList>
    </citation>
    <scope>IDENTIFICATION</scope>
</reference>
<keyword evidence="4" id="KW-0472">Membrane</keyword>
<evidence type="ECO:0000256" key="7">
    <source>
        <dbReference type="ARBA" id="ARBA00081052"/>
    </source>
</evidence>
<dbReference type="Pfam" id="PF06469">
    <property type="entry name" value="DUF1088"/>
    <property type="match status" value="1"/>
</dbReference>
<evidence type="ECO:0000313" key="12">
    <source>
        <dbReference type="WBParaSite" id="TCONS_00015524.p1"/>
    </source>
</evidence>
<evidence type="ECO:0000259" key="10">
    <source>
        <dbReference type="PROSITE" id="PS51783"/>
    </source>
</evidence>
<dbReference type="InterPro" id="IPR023362">
    <property type="entry name" value="PH-BEACH_dom"/>
</dbReference>
<dbReference type="InterPro" id="IPR013320">
    <property type="entry name" value="ConA-like_dom_sf"/>
</dbReference>
<keyword evidence="3" id="KW-0677">Repeat</keyword>
<dbReference type="InterPro" id="IPR000409">
    <property type="entry name" value="BEACH_dom"/>
</dbReference>
<dbReference type="Pfam" id="PF20425">
    <property type="entry name" value="Neurobeachin"/>
    <property type="match status" value="1"/>
</dbReference>
<dbReference type="InterPro" id="IPR031570">
    <property type="entry name" value="NBEA/BDCP_DUF4704"/>
</dbReference>
<evidence type="ECO:0000259" key="9">
    <source>
        <dbReference type="PROSITE" id="PS50197"/>
    </source>
</evidence>
<sequence>MMSDVHFSDKSDKIPSFIDNISNDEKSIVTQTPVIINSVKEVDTISISKNSIEDKTLDEQDNDSVLGMKDNEEEFQNIELYTKSVHKNILNSDKNLPSENSLESDESLTIDLSKTANETGIIDDEIDLTVNSNDNNKQGVLDKELPLPLPVLNHSIDDNNESPDQYLEHLEASFNEGNIEAKVVIEKIFNVLVGGVFDLDSKFRIEYPKAIDNMLRVLDKSPVDEQIKTWTIFSQSVKKSFINLEACSEIGLISKLLDRLPKCDNIVADLVIQLLSVLSSYSITVKETKRFLRALHATNGVWPRYSINLLSVMKEMPKKDTADVFFSFPGKELSGLSLPPLIKWPYQNGWTFSTWLRMDPSNGAQFERETPYLFYFCTEKGLGYSGYFMGSCLVIRCIKSTNSGSGQKECIKCIKQPLIPRKWHHIALSFNYSRWGKNDINVYIDGLLIETLEANWLVSTTDHFNRCFIGCGPNENNANESFCGQICAVYVFSQSISAQQANCLFCLGPGYQSYFKHDAESNLPDGYKKHLFDGSLNNSMVLAYCPKNCHEQLCLMPSNKITASKASSGSQAMNSFFVQVPHAILKNVKVVTTHSIHSSLHSVGGIQMLLPLFTQIDMLHTDHSTMIDYHICANLLSVISLLLKTSISAQQQLFHSKGFLIVAHTLSNVSPNHLTLDVLKTLIEMARFLMNCHTTGLPLLKHLVDHILFNPQLWYRAKYDVQKELYKYLIEEGLGKNGLGTVIRRTPAVLELVHALKANYWIARPTDYIEDNNSVKICEVKRNVEEIKIIRKLILDLIDKLMFNKEQLLNKDNKRDEEFQIIFNYLATESRDENLFDMLCQIIKQLAIHAAIMVPAFDNNKGICVIYNLMSSPNENIRIPVLKILGNFLCRSTVKRKNDSIHNQNLLALISEKLLQNCTYLSKACYNVLYEILIEEISSELNLQNNTNKNNLNNVNFENPQMLKVITNLITQSELCEESMEVRRCFLQDLLKLCTSNKDNRRTILQLSVWQEWLISLAFIYPKTDAEASISEIVYKIFKVLLEHAIKIEFGGWRVWVDTLAISHAKVSWENYQREMKQENSDENVACYRTPDFTWSHVQLRLLNDLLDGIETTVSKYNTSGPVFTDFITGIDNQTFISNTIHIISQLCDSLIMSCGGLLPLLAAATSPNSELDIIDTSKQGLAIYDATRLLNRFAILADSFIFMSAAQLTELEQEKNMPNGGILRQMLRLSATVAVRNILACRVSKNERPSLILPGDNATQKQLQRADAIIQFIDECFPNYKNVLDIINSLPSPNFIPDVDGLLQNSDLSRLRGIVYRDMDEPRQAQFLALAIIYFLSVLMVSRYRDILEPPTTPSPFFDTNNLGQTLKSSSINGIEKNSSSKSSLVYEDEISDTVLQNLENEKQLEEGNNTEEVESSKEIASIKVTSSATIVNKPTIEETNQLNHFNNSDAIKFLSMTKSEKQTYLTERLQKALESTAPVLREIMIDFKNYLQKSLLGTHGQEIMNDDKVMQTLKNLQGSVIELVMLLCSQEWQTSLQKHAGLAFIELVNEGRLMAHATREHILRVANEADFILNRLRAEDVSKHTAFQKDSNDRLRERKEQERLCEHLIESARRRDLLIAEKMLENMKTMIMSPNGAWSNNEQEPVIFWKLDTWEDDSRRRKRFIPNSHGGRLSMARLHQNIINISEESISESRQKLLKELKKRNAIVSSLGNNSQEHQVDDGDICKFLEESMDMETTKKDNNSIYSTPCKLIAPGLVVPGTISITMTDFYFDADESDDLYEKQNPKCYRNFLKILRLIAINYYTCIVKNEMSIILHMPKKIVIPMKHKKIYNMAFYFKLLPNLLTSLHNKHPYIYVLRYCDFLHGRWRFPEIRAIFLRRYMLQYTALELFIASRTAIMFSFDNYETVKLVVEHLPSVGVGVKYGLPQKRKTSLMKPKQLFKFSDMPIKWQRREVSNFDYLMFLNTISGRTYNDLNQYPVFPWILSNYTSSTLDLKEPSNFRDLTKPIGALSEARKKFYKDRFDSWVDETIPPFHYGTHYSTEAFVLNWMFRQEPYTSIFLDLQSGKFDHSDRLFHSIAQAWENCQKNPQDVKELIPELFYLPEILKNTNKYDLGTRENGQIVNDVQLPPWAEGSPEKFIQIHRQALESDLVSCQLNQWIDLIFGYKQRGPEAIRATNVFYYLSYEGSVNKSAIEDPVTRDGIEKQILSFGQTPVQLLIEPHPVRQSLLSISPFSFQPVTDDLCMLMKFISNSPVVHLSANTHLLLGNPTVISIAQNLVFSLNKWNNNYINYHQNSSNSQFPISNDDKDKSTIVNNPSTSELPLTVDPLLAIGNPSTILPKRHLGDSFDQRFPITSSNFVTSLDSKIIIACGYPDYSFRVIDSENATVKQVVYGHGDVVTCLGRSEQIPNMDFYVVSGSIDCTVVLWHFNTVTNFIAGEYNIFGEPAAPRAILTGHDSRITALTVSAENGIVVSGSIDGTVLMHTVSGDLIRRIQSQDLPRVLDPLNNNDYLGVTHIMMNRDCIISVIYNHEIVSTFTSTGYQLNVPLHKSTEKIFSAVLSRDGEYLIIGTENGRISILRLFPLQIVYTFQQTDSPIRSLSLPTNQRFILAGLDSGAIVVFNVDFNRWHYEYKQRNSQ</sequence>
<dbReference type="InterPro" id="IPR010508">
    <property type="entry name" value="NBEA-like_DUF1088"/>
</dbReference>
<dbReference type="InterPro" id="IPR046852">
    <property type="entry name" value="Neurobeachin_a-sol"/>
</dbReference>
<dbReference type="WBParaSite" id="TCONS_00015524.p1">
    <property type="protein sequence ID" value="TCONS_00015524.p1"/>
    <property type="gene ID" value="XLOC_009942"/>
</dbReference>
<organism evidence="11 12">
    <name type="scientific">Strongyloides stercoralis</name>
    <name type="common">Threadworm</name>
    <dbReference type="NCBI Taxonomy" id="6248"/>
    <lineage>
        <taxon>Eukaryota</taxon>
        <taxon>Metazoa</taxon>
        <taxon>Ecdysozoa</taxon>
        <taxon>Nematoda</taxon>
        <taxon>Chromadorea</taxon>
        <taxon>Rhabditida</taxon>
        <taxon>Tylenchina</taxon>
        <taxon>Panagrolaimomorpha</taxon>
        <taxon>Strongyloidoidea</taxon>
        <taxon>Strongyloididae</taxon>
        <taxon>Strongyloides</taxon>
    </lineage>
</organism>
<dbReference type="Pfam" id="PF14844">
    <property type="entry name" value="PH_BEACH"/>
    <property type="match status" value="1"/>
</dbReference>
<evidence type="ECO:0000313" key="11">
    <source>
        <dbReference type="Proteomes" id="UP000035681"/>
    </source>
</evidence>
<feature type="repeat" description="WD" evidence="8">
    <location>
        <begin position="2455"/>
        <end position="2483"/>
    </location>
</feature>
<dbReference type="PROSITE" id="PS50082">
    <property type="entry name" value="WD_REPEATS_2"/>
    <property type="match status" value="1"/>
</dbReference>
<feature type="domain" description="BEACH" evidence="9">
    <location>
        <begin position="1937"/>
        <end position="2227"/>
    </location>
</feature>
<protein>
    <recommendedName>
        <fullName evidence="6">Putative neurobeachin homolog</fullName>
    </recommendedName>
    <alternativeName>
        <fullName evidence="7">Suppressor enhancer of lin-12</fullName>
    </alternativeName>
</protein>
<dbReference type="Proteomes" id="UP000035681">
    <property type="component" value="Unplaced"/>
</dbReference>
<dbReference type="SUPFAM" id="SSF81837">
    <property type="entry name" value="BEACH domain"/>
    <property type="match status" value="1"/>
</dbReference>
<dbReference type="GO" id="GO:0016020">
    <property type="term" value="C:membrane"/>
    <property type="evidence" value="ECO:0007669"/>
    <property type="project" value="UniProtKB-SubCell"/>
</dbReference>
<dbReference type="Gene3D" id="1.10.1540.10">
    <property type="entry name" value="BEACH domain"/>
    <property type="match status" value="1"/>
</dbReference>
<dbReference type="Pfam" id="PF02138">
    <property type="entry name" value="Beach"/>
    <property type="match status" value="1"/>
</dbReference>
<dbReference type="InterPro" id="IPR036322">
    <property type="entry name" value="WD40_repeat_dom_sf"/>
</dbReference>
<dbReference type="Gene3D" id="2.30.29.30">
    <property type="entry name" value="Pleckstrin-homology domain (PH domain)/Phosphotyrosine-binding domain (PTB)"/>
    <property type="match status" value="1"/>
</dbReference>
<accession>A0AAF5DM21</accession>
<dbReference type="InterPro" id="IPR011993">
    <property type="entry name" value="PH-like_dom_sf"/>
</dbReference>
<evidence type="ECO:0000256" key="2">
    <source>
        <dbReference type="ARBA" id="ARBA00022574"/>
    </source>
</evidence>
<dbReference type="InterPro" id="IPR046851">
    <property type="entry name" value="NBCH_WD40"/>
</dbReference>
<dbReference type="PANTHER" id="PTHR13743">
    <property type="entry name" value="BEIGE/BEACH-RELATED"/>
    <property type="match status" value="1"/>
</dbReference>
<dbReference type="GO" id="GO:0008104">
    <property type="term" value="P:intracellular protein localization"/>
    <property type="evidence" value="ECO:0007669"/>
    <property type="project" value="TreeGrafter"/>
</dbReference>
<dbReference type="InterPro" id="IPR050865">
    <property type="entry name" value="BEACH_Domain"/>
</dbReference>
<dbReference type="InterPro" id="IPR001680">
    <property type="entry name" value="WD40_rpt"/>
</dbReference>
<dbReference type="InterPro" id="IPR015943">
    <property type="entry name" value="WD40/YVTN_repeat-like_dom_sf"/>
</dbReference>
<dbReference type="CDD" id="cd06071">
    <property type="entry name" value="Beach"/>
    <property type="match status" value="1"/>
</dbReference>
<evidence type="ECO:0000256" key="4">
    <source>
        <dbReference type="ARBA" id="ARBA00023136"/>
    </source>
</evidence>